<sequence>MKKILYFVVFLYGGIISTFFAQNLEGIVIDFETQIGISSAIVEVIDDENKVLLFDTTNKQGEYSISLENLTLGEYSLMISKHGFASEIQALNHQNTSQIINFELRKDLINLQDIVVKAKPKSIRVKNDTTSYHADSYKDGSERVVEDLLKKLPGVDVAENGTIKYKGREISKLLLDGDDLFGYNYVTGSKNISVGIIDQVQAVENWSENKLLDGIEDSQAVALNLKLKKGIHDLSGNANLGYGIEDRYEARINTILLNHRNKNFNSLSYNNTGKNNTPWNYFSFVSSREQQEISNFISNKPIPEKVFTSRLSQDRATRNQLFFASVNDVFKLNNATTARINFNYLQDKLDLHNTSLVKYNFENQEDFSTYANEIIQKKPQTFYGDSKITWSQSEKSMWEWESKWIDEKINTSNLLKKNFLNSNISTDLQSNTYFHKHQLNYTHKLNLRQVLQMILLFAQNSSPQYFDMSQDLNHDINENINFEDAHQFAKTDRNIGLVNLSFLGVNKKLHKYSLGFIGKYQKDFLRSHLEIESPLALENQIKLSQVQSQVYASYLWNKNKWKFKSNLKLKNDIIQFQQQEMDSLMNKIIINPEVSFSYDVSPDSKIYIQSQFNQRRQAISNLYENFILTSYRSLRKNETNFAYQDKFSSKIGFNHYDLYQQFQFTLFLNFEKIKNNRFSENLISQDFTQTKYIILPKTITNLNTNLLIEKYVSFLESTIRFGGNYAYLDYFNFVNNSDLRNNSAHSGLAEFSVHTAFSMPLNFQNKFQFQYFRTELPNKSYHSNSSIQNEAKLIFKPKKLWFSSLTFEYFNPMLGDNNPFYFLDFDIIFRPKNKNWDFAIEARNLTNNKHFEQIFVSDYYQEQNSQSLNERYIIFKYNFRF</sequence>
<keyword evidence="2" id="KW-1185">Reference proteome</keyword>
<dbReference type="InterPro" id="IPR008969">
    <property type="entry name" value="CarboxyPept-like_regulatory"/>
</dbReference>
<name>A0A9X4MWC7_9FLAO</name>
<dbReference type="EMBL" id="JANCMU010000001">
    <property type="protein sequence ID" value="MDG4945199.1"/>
    <property type="molecule type" value="Genomic_DNA"/>
</dbReference>
<evidence type="ECO:0000313" key="1">
    <source>
        <dbReference type="EMBL" id="MDG4945199.1"/>
    </source>
</evidence>
<keyword evidence="1" id="KW-0378">Hydrolase</keyword>
<dbReference type="GO" id="GO:0004180">
    <property type="term" value="F:carboxypeptidase activity"/>
    <property type="evidence" value="ECO:0007669"/>
    <property type="project" value="UniProtKB-KW"/>
</dbReference>
<protein>
    <submittedName>
        <fullName evidence="1">Carboxypeptidase-like regulatory domain-containing protein</fullName>
    </submittedName>
</protein>
<keyword evidence="1" id="KW-0645">Protease</keyword>
<gene>
    <name evidence="1" type="ORF">NMK71_02130</name>
</gene>
<dbReference type="RefSeq" id="WP_304419895.1">
    <property type="nucleotide sequence ID" value="NZ_JANCMU010000001.1"/>
</dbReference>
<dbReference type="Proteomes" id="UP001152599">
    <property type="component" value="Unassembled WGS sequence"/>
</dbReference>
<dbReference type="Gene3D" id="2.60.40.1120">
    <property type="entry name" value="Carboxypeptidase-like, regulatory domain"/>
    <property type="match status" value="1"/>
</dbReference>
<proteinExistence type="predicted"/>
<evidence type="ECO:0000313" key="2">
    <source>
        <dbReference type="Proteomes" id="UP001152599"/>
    </source>
</evidence>
<reference evidence="1" key="1">
    <citation type="submission" date="2022-07" db="EMBL/GenBank/DDBJ databases">
        <title>Description and genome-wide analysis of Profundicola chukchiensis gen. nov., sp. nov., marine bacteria isolated from bottom sediments of the Chukchi Sea.</title>
        <authorList>
            <person name="Romanenko L."/>
            <person name="Otstavnykh N."/>
            <person name="Kurilenko V."/>
            <person name="Eremeev V."/>
            <person name="Velansky P."/>
            <person name="Mikhailov V."/>
            <person name="Isaeva M."/>
        </authorList>
    </citation>
    <scope>NUCLEOTIDE SEQUENCE</scope>
    <source>
        <strain evidence="1">KMM 9713</strain>
    </source>
</reference>
<dbReference type="SUPFAM" id="SSF56935">
    <property type="entry name" value="Porins"/>
    <property type="match status" value="1"/>
</dbReference>
<dbReference type="AlphaFoldDB" id="A0A9X4MWC7"/>
<keyword evidence="1" id="KW-0121">Carboxypeptidase</keyword>
<dbReference type="SUPFAM" id="SSF49464">
    <property type="entry name" value="Carboxypeptidase regulatory domain-like"/>
    <property type="match status" value="1"/>
</dbReference>
<comment type="caution">
    <text evidence="1">The sequence shown here is derived from an EMBL/GenBank/DDBJ whole genome shotgun (WGS) entry which is preliminary data.</text>
</comment>
<accession>A0A9X4MWC7</accession>
<organism evidence="1 2">
    <name type="scientific">Profundicola chukchiensis</name>
    <dbReference type="NCBI Taxonomy" id="2961959"/>
    <lineage>
        <taxon>Bacteria</taxon>
        <taxon>Pseudomonadati</taxon>
        <taxon>Bacteroidota</taxon>
        <taxon>Flavobacteriia</taxon>
        <taxon>Flavobacteriales</taxon>
        <taxon>Weeksellaceae</taxon>
        <taxon>Profundicola</taxon>
    </lineage>
</organism>